<dbReference type="Pfam" id="PF00397">
    <property type="entry name" value="WW"/>
    <property type="match status" value="1"/>
</dbReference>
<dbReference type="SMART" id="SM00456">
    <property type="entry name" value="WW"/>
    <property type="match status" value="1"/>
</dbReference>
<dbReference type="CDD" id="cd00201">
    <property type="entry name" value="WW"/>
    <property type="match status" value="1"/>
</dbReference>
<dbReference type="EMBL" id="JBGBPQ010000006">
    <property type="protein sequence ID" value="KAL1522937.1"/>
    <property type="molecule type" value="Genomic_DNA"/>
</dbReference>
<dbReference type="PROSITE" id="PS50020">
    <property type="entry name" value="WW_DOMAIN_2"/>
    <property type="match status" value="1"/>
</dbReference>
<evidence type="ECO:0000313" key="2">
    <source>
        <dbReference type="EMBL" id="KAL1522937.1"/>
    </source>
</evidence>
<feature type="domain" description="WW" evidence="1">
    <location>
        <begin position="221"/>
        <end position="249"/>
    </location>
</feature>
<dbReference type="PROSITE" id="PS01159">
    <property type="entry name" value="WW_DOMAIN_1"/>
    <property type="match status" value="1"/>
</dbReference>
<dbReference type="InterPro" id="IPR036020">
    <property type="entry name" value="WW_dom_sf"/>
</dbReference>
<dbReference type="Gene3D" id="2.20.70.10">
    <property type="match status" value="1"/>
</dbReference>
<dbReference type="AlphaFoldDB" id="A0AB34JQD8"/>
<organism evidence="2 3">
    <name type="scientific">Prymnesium parvum</name>
    <name type="common">Toxic golden alga</name>
    <dbReference type="NCBI Taxonomy" id="97485"/>
    <lineage>
        <taxon>Eukaryota</taxon>
        <taxon>Haptista</taxon>
        <taxon>Haptophyta</taxon>
        <taxon>Prymnesiophyceae</taxon>
        <taxon>Prymnesiales</taxon>
        <taxon>Prymnesiaceae</taxon>
        <taxon>Prymnesium</taxon>
    </lineage>
</organism>
<reference evidence="2 3" key="1">
    <citation type="journal article" date="2024" name="Science">
        <title>Giant polyketide synthase enzymes in the biosynthesis of giant marine polyether toxins.</title>
        <authorList>
            <person name="Fallon T.R."/>
            <person name="Shende V.V."/>
            <person name="Wierzbicki I.H."/>
            <person name="Pendleton A.L."/>
            <person name="Watervoot N.F."/>
            <person name="Auber R.P."/>
            <person name="Gonzalez D.J."/>
            <person name="Wisecaver J.H."/>
            <person name="Moore B.S."/>
        </authorList>
    </citation>
    <scope>NUCLEOTIDE SEQUENCE [LARGE SCALE GENOMIC DNA]</scope>
    <source>
        <strain evidence="2 3">12B1</strain>
    </source>
</reference>
<gene>
    <name evidence="2" type="ORF">AB1Y20_017902</name>
</gene>
<evidence type="ECO:0000313" key="3">
    <source>
        <dbReference type="Proteomes" id="UP001515480"/>
    </source>
</evidence>
<dbReference type="Proteomes" id="UP001515480">
    <property type="component" value="Unassembled WGS sequence"/>
</dbReference>
<proteinExistence type="predicted"/>
<dbReference type="SUPFAM" id="SSF51045">
    <property type="entry name" value="WW domain"/>
    <property type="match status" value="1"/>
</dbReference>
<evidence type="ECO:0000259" key="1">
    <source>
        <dbReference type="PROSITE" id="PS50020"/>
    </source>
</evidence>
<comment type="caution">
    <text evidence="2">The sequence shown here is derived from an EMBL/GenBank/DDBJ whole genome shotgun (WGS) entry which is preliminary data.</text>
</comment>
<keyword evidence="3" id="KW-1185">Reference proteome</keyword>
<sequence length="290" mass="30571">MEVTCGEASAWHGSASLHNVPFQPAAPLPPVSAESLPAAPICAPPPFFAPQALPAADDEGPEVELRLALPIEALGVLMDPRNIALLSQLQAGGPAIHVARQPSADASRAVRIRGRAAAAHSAKQVFEWCIAQAAAAKAPTRLSHVEALQRYYAPFFQRAGVPYRTPTRAWHDATEAESARLAMWASYYAAQGWADPTTYATPAIYSAPPGDAGGRGVEHGGWKEATTADGKVYFYHSETGATQWTRPAEMEAALQLPNDFSARRAENAVHCGASTAACTQMHPSSAAAGV</sequence>
<protein>
    <recommendedName>
        <fullName evidence="1">WW domain-containing protein</fullName>
    </recommendedName>
</protein>
<dbReference type="InterPro" id="IPR001202">
    <property type="entry name" value="WW_dom"/>
</dbReference>
<name>A0AB34JQD8_PRYPA</name>
<accession>A0AB34JQD8</accession>